<protein>
    <submittedName>
        <fullName evidence="3">Uncharacterized protein</fullName>
    </submittedName>
</protein>
<accession>A0ABD3UWW7</accession>
<sequence length="118" mass="13373">MNKLKLLESWRHLKTNIVGFLLNTLTSIFSELFYGFIMSHIPEDQSQNENENNGTDDYLDLSNVADTYSEFLRIHIDPQMSDSVKQILDSEPCMASDSTSVQNGIILRPQEKSSVTAT</sequence>
<keyword evidence="2" id="KW-0812">Transmembrane</keyword>
<evidence type="ECO:0000256" key="2">
    <source>
        <dbReference type="SAM" id="Phobius"/>
    </source>
</evidence>
<keyword evidence="2" id="KW-0472">Membrane</keyword>
<feature type="region of interest" description="Disordered" evidence="1">
    <location>
        <begin position="95"/>
        <end position="118"/>
    </location>
</feature>
<reference evidence="3 4" key="1">
    <citation type="submission" date="2024-11" db="EMBL/GenBank/DDBJ databases">
        <title>Chromosome-level genome assembly of the freshwater bivalve Anodonta woodiana.</title>
        <authorList>
            <person name="Chen X."/>
        </authorList>
    </citation>
    <scope>NUCLEOTIDE SEQUENCE [LARGE SCALE GENOMIC DNA]</scope>
    <source>
        <strain evidence="3">MN2024</strain>
        <tissue evidence="3">Gills</tissue>
    </source>
</reference>
<comment type="caution">
    <text evidence="3">The sequence shown here is derived from an EMBL/GenBank/DDBJ whole genome shotgun (WGS) entry which is preliminary data.</text>
</comment>
<feature type="transmembrane region" description="Helical" evidence="2">
    <location>
        <begin position="20"/>
        <end position="41"/>
    </location>
</feature>
<dbReference type="AlphaFoldDB" id="A0ABD3UWW7"/>
<evidence type="ECO:0000313" key="4">
    <source>
        <dbReference type="Proteomes" id="UP001634394"/>
    </source>
</evidence>
<gene>
    <name evidence="3" type="ORF">ACJMK2_016377</name>
</gene>
<evidence type="ECO:0000256" key="1">
    <source>
        <dbReference type="SAM" id="MobiDB-lite"/>
    </source>
</evidence>
<proteinExistence type="predicted"/>
<dbReference type="EMBL" id="JBJQND010000015">
    <property type="protein sequence ID" value="KAL3852760.1"/>
    <property type="molecule type" value="Genomic_DNA"/>
</dbReference>
<keyword evidence="2" id="KW-1133">Transmembrane helix</keyword>
<dbReference type="Proteomes" id="UP001634394">
    <property type="component" value="Unassembled WGS sequence"/>
</dbReference>
<keyword evidence="4" id="KW-1185">Reference proteome</keyword>
<organism evidence="3 4">
    <name type="scientific">Sinanodonta woodiana</name>
    <name type="common">Chinese pond mussel</name>
    <name type="synonym">Anodonta woodiana</name>
    <dbReference type="NCBI Taxonomy" id="1069815"/>
    <lineage>
        <taxon>Eukaryota</taxon>
        <taxon>Metazoa</taxon>
        <taxon>Spiralia</taxon>
        <taxon>Lophotrochozoa</taxon>
        <taxon>Mollusca</taxon>
        <taxon>Bivalvia</taxon>
        <taxon>Autobranchia</taxon>
        <taxon>Heteroconchia</taxon>
        <taxon>Palaeoheterodonta</taxon>
        <taxon>Unionida</taxon>
        <taxon>Unionoidea</taxon>
        <taxon>Unionidae</taxon>
        <taxon>Unioninae</taxon>
        <taxon>Sinanodonta</taxon>
    </lineage>
</organism>
<evidence type="ECO:0000313" key="3">
    <source>
        <dbReference type="EMBL" id="KAL3852760.1"/>
    </source>
</evidence>
<name>A0ABD3UWW7_SINWO</name>